<evidence type="ECO:0000313" key="3">
    <source>
        <dbReference type="Proteomes" id="UP000253529"/>
    </source>
</evidence>
<protein>
    <submittedName>
        <fullName evidence="2">Uncharacterized membrane protein YhaH (DUF805 family)</fullName>
    </submittedName>
</protein>
<evidence type="ECO:0000256" key="1">
    <source>
        <dbReference type="SAM" id="Phobius"/>
    </source>
</evidence>
<feature type="transmembrane region" description="Helical" evidence="1">
    <location>
        <begin position="50"/>
        <end position="71"/>
    </location>
</feature>
<keyword evidence="3" id="KW-1185">Reference proteome</keyword>
<dbReference type="GO" id="GO:0005886">
    <property type="term" value="C:plasma membrane"/>
    <property type="evidence" value="ECO:0007669"/>
    <property type="project" value="TreeGrafter"/>
</dbReference>
<sequence length="120" mass="13194">MTFQAAVQTAFVKKYADFQGRANRPEFWWFMLAVLIATLIAAIIDDELIGGGEIVETIVGLATIVPSLAVGVRRLHDTDRSGWWQLLHLLPLIGLIVLIVWWVTPGNAAPNRFGAPETVG</sequence>
<name>A0A366F219_9HYPH</name>
<proteinExistence type="predicted"/>
<dbReference type="OrthoDB" id="9812349at2"/>
<dbReference type="RefSeq" id="WP_113891235.1">
    <property type="nucleotide sequence ID" value="NZ_QNRK01000026.1"/>
</dbReference>
<feature type="transmembrane region" description="Helical" evidence="1">
    <location>
        <begin position="83"/>
        <end position="103"/>
    </location>
</feature>
<dbReference type="InterPro" id="IPR008523">
    <property type="entry name" value="DUF805"/>
</dbReference>
<dbReference type="Pfam" id="PF05656">
    <property type="entry name" value="DUF805"/>
    <property type="match status" value="1"/>
</dbReference>
<dbReference type="PANTHER" id="PTHR34980:SF2">
    <property type="entry name" value="INNER MEMBRANE PROTEIN YHAH-RELATED"/>
    <property type="match status" value="1"/>
</dbReference>
<evidence type="ECO:0000313" key="2">
    <source>
        <dbReference type="EMBL" id="RBP08196.1"/>
    </source>
</evidence>
<comment type="caution">
    <text evidence="2">The sequence shown here is derived from an EMBL/GenBank/DDBJ whole genome shotgun (WGS) entry which is preliminary data.</text>
</comment>
<dbReference type="AlphaFoldDB" id="A0A366F219"/>
<gene>
    <name evidence="2" type="ORF">DFR50_12641</name>
</gene>
<accession>A0A366F219</accession>
<reference evidence="2 3" key="1">
    <citation type="submission" date="2018-06" db="EMBL/GenBank/DDBJ databases">
        <title>Genomic Encyclopedia of Type Strains, Phase IV (KMG-IV): sequencing the most valuable type-strain genomes for metagenomic binning, comparative biology and taxonomic classification.</title>
        <authorList>
            <person name="Goeker M."/>
        </authorList>
    </citation>
    <scope>NUCLEOTIDE SEQUENCE [LARGE SCALE GENOMIC DNA]</scope>
    <source>
        <strain evidence="2 3">DSM 24875</strain>
    </source>
</reference>
<organism evidence="2 3">
    <name type="scientific">Roseiarcus fermentans</name>
    <dbReference type="NCBI Taxonomy" id="1473586"/>
    <lineage>
        <taxon>Bacteria</taxon>
        <taxon>Pseudomonadati</taxon>
        <taxon>Pseudomonadota</taxon>
        <taxon>Alphaproteobacteria</taxon>
        <taxon>Hyphomicrobiales</taxon>
        <taxon>Roseiarcaceae</taxon>
        <taxon>Roseiarcus</taxon>
    </lineage>
</organism>
<dbReference type="Proteomes" id="UP000253529">
    <property type="component" value="Unassembled WGS sequence"/>
</dbReference>
<keyword evidence="1" id="KW-0472">Membrane</keyword>
<dbReference type="EMBL" id="QNRK01000026">
    <property type="protein sequence ID" value="RBP08196.1"/>
    <property type="molecule type" value="Genomic_DNA"/>
</dbReference>
<keyword evidence="1" id="KW-0812">Transmembrane</keyword>
<dbReference type="PANTHER" id="PTHR34980">
    <property type="entry name" value="INNER MEMBRANE PROTEIN-RELATED-RELATED"/>
    <property type="match status" value="1"/>
</dbReference>
<feature type="transmembrane region" description="Helical" evidence="1">
    <location>
        <begin position="27"/>
        <end position="44"/>
    </location>
</feature>
<keyword evidence="1" id="KW-1133">Transmembrane helix</keyword>